<dbReference type="RefSeq" id="WP_016925143.1">
    <property type="nucleotide sequence ID" value="NZ_KB235941.1"/>
</dbReference>
<feature type="compositionally biased region" description="Pro residues" evidence="1">
    <location>
        <begin position="49"/>
        <end position="58"/>
    </location>
</feature>
<name>A0A0M2PYL6_PROHO</name>
<sequence>MSWFSLTPQPPLACNPMKSLAIPLALLLWATPAAARVESIIALGSPSQPVTPPSPAVPKPDRASQPPGATEPPGNAAALDPSTPSTAEPKEKKKPVCYTAPYTQLVSAIYTVGEPAAPGEAPPAVLFATAEVKDLISGAAVLTGDPGTLIQYWADKNYIRRFDFADPGRDGVVSINLGPWFAIVDYEQSRTDSQQIQTFYFDTNNTLKFVAEVLVREQLQRQVCK</sequence>
<dbReference type="EMBL" id="AJTX02000002">
    <property type="protein sequence ID" value="KKJ01526.1"/>
    <property type="molecule type" value="Genomic_DNA"/>
</dbReference>
<gene>
    <name evidence="3" type="ORF">PROH_04295</name>
</gene>
<accession>A0A0M2PYL6</accession>
<feature type="region of interest" description="Disordered" evidence="1">
    <location>
        <begin position="44"/>
        <end position="93"/>
    </location>
</feature>
<evidence type="ECO:0000256" key="1">
    <source>
        <dbReference type="SAM" id="MobiDB-lite"/>
    </source>
</evidence>
<evidence type="ECO:0000313" key="4">
    <source>
        <dbReference type="Proteomes" id="UP000034681"/>
    </source>
</evidence>
<comment type="caution">
    <text evidence="3">The sequence shown here is derived from an EMBL/GenBank/DDBJ whole genome shotgun (WGS) entry which is preliminary data.</text>
</comment>
<keyword evidence="4" id="KW-1185">Reference proteome</keyword>
<proteinExistence type="predicted"/>
<feature type="signal peptide" evidence="2">
    <location>
        <begin position="1"/>
        <end position="35"/>
    </location>
</feature>
<evidence type="ECO:0000313" key="3">
    <source>
        <dbReference type="EMBL" id="KKJ01526.1"/>
    </source>
</evidence>
<keyword evidence="2" id="KW-0732">Signal</keyword>
<feature type="chain" id="PRO_5005639541" evidence="2">
    <location>
        <begin position="36"/>
        <end position="225"/>
    </location>
</feature>
<protein>
    <submittedName>
        <fullName evidence="3">Uncharacterized protein</fullName>
    </submittedName>
</protein>
<dbReference type="AlphaFoldDB" id="A0A0M2PYL6"/>
<organism evidence="3 4">
    <name type="scientific">Prochlorothrix hollandica PCC 9006 = CALU 1027</name>
    <dbReference type="NCBI Taxonomy" id="317619"/>
    <lineage>
        <taxon>Bacteria</taxon>
        <taxon>Bacillati</taxon>
        <taxon>Cyanobacteriota</taxon>
        <taxon>Cyanophyceae</taxon>
        <taxon>Prochlorotrichales</taxon>
        <taxon>Prochlorotrichaceae</taxon>
        <taxon>Prochlorothrix</taxon>
    </lineage>
</organism>
<dbReference type="Proteomes" id="UP000034681">
    <property type="component" value="Unassembled WGS sequence"/>
</dbReference>
<evidence type="ECO:0000256" key="2">
    <source>
        <dbReference type="SAM" id="SignalP"/>
    </source>
</evidence>
<reference evidence="3" key="1">
    <citation type="submission" date="2012-04" db="EMBL/GenBank/DDBJ databases">
        <authorList>
            <person name="Borisov I.G."/>
            <person name="Ivanikova N.V."/>
            <person name="Pinevich A.V."/>
        </authorList>
    </citation>
    <scope>NUCLEOTIDE SEQUENCE</scope>
    <source>
        <strain evidence="3">CALU 1027</strain>
    </source>
</reference>